<comment type="caution">
    <text evidence="6">The sequence shown here is derived from an EMBL/GenBank/DDBJ whole genome shotgun (WGS) entry which is preliminary data.</text>
</comment>
<dbReference type="PANTHER" id="PTHR19282">
    <property type="entry name" value="TETRASPANIN"/>
    <property type="match status" value="1"/>
</dbReference>
<dbReference type="EMBL" id="RCHS01004001">
    <property type="protein sequence ID" value="RMX38445.1"/>
    <property type="molecule type" value="Genomic_DNA"/>
</dbReference>
<dbReference type="InterPro" id="IPR008952">
    <property type="entry name" value="Tetraspanin_EC2_sf"/>
</dbReference>
<evidence type="ECO:0000256" key="2">
    <source>
        <dbReference type="ARBA" id="ARBA00022692"/>
    </source>
</evidence>
<name>A0A3M6TAM8_POCDA</name>
<sequence length="246" mass="27803">MARLIPPGSEKKRFYTNKVFPGMVGGMIVVGFIMLLTSGIVLGWKNYHFKVTRGENKRPFEWYLGAGVCITVASIASFIVIKRADSPLMKKCSLVYIIILALATIFTLVAVITSFTLELDDMENDMKINIQDYGLGRKREETTNINTLQSEEDCCGVNYYTDWRNTKFGGRRIFAVPDTCCKTNEFGCGFKFETDDINRRGCLEVVKGSVGKRLLVVKIMGFFFLLVEVGVVVATAIIWKKYMSEW</sequence>
<keyword evidence="4 5" id="KW-0472">Membrane</keyword>
<feature type="transmembrane region" description="Helical" evidence="5">
    <location>
        <begin position="219"/>
        <end position="239"/>
    </location>
</feature>
<protein>
    <recommendedName>
        <fullName evidence="8">Tetraspanin</fullName>
    </recommendedName>
</protein>
<accession>A0A3M6TAM8</accession>
<feature type="transmembrane region" description="Helical" evidence="5">
    <location>
        <begin position="62"/>
        <end position="81"/>
    </location>
</feature>
<dbReference type="Proteomes" id="UP000275408">
    <property type="component" value="Unassembled WGS sequence"/>
</dbReference>
<dbReference type="InterPro" id="IPR018499">
    <property type="entry name" value="Tetraspanin/Peripherin"/>
</dbReference>
<evidence type="ECO:0000256" key="5">
    <source>
        <dbReference type="SAM" id="Phobius"/>
    </source>
</evidence>
<evidence type="ECO:0000313" key="7">
    <source>
        <dbReference type="Proteomes" id="UP000275408"/>
    </source>
</evidence>
<evidence type="ECO:0000256" key="4">
    <source>
        <dbReference type="ARBA" id="ARBA00023136"/>
    </source>
</evidence>
<dbReference type="Gene3D" id="1.10.1450.10">
    <property type="entry name" value="Tetraspanin"/>
    <property type="match status" value="1"/>
</dbReference>
<gene>
    <name evidence="6" type="ORF">pdam_00016289</name>
</gene>
<evidence type="ECO:0000256" key="3">
    <source>
        <dbReference type="ARBA" id="ARBA00022989"/>
    </source>
</evidence>
<proteinExistence type="predicted"/>
<dbReference type="SUPFAM" id="SSF48652">
    <property type="entry name" value="Tetraspanin"/>
    <property type="match status" value="1"/>
</dbReference>
<feature type="transmembrane region" description="Helical" evidence="5">
    <location>
        <begin position="93"/>
        <end position="117"/>
    </location>
</feature>
<keyword evidence="7" id="KW-1185">Reference proteome</keyword>
<keyword evidence="3 5" id="KW-1133">Transmembrane helix</keyword>
<dbReference type="PANTHER" id="PTHR19282:SF544">
    <property type="entry name" value="TETRASPANIN"/>
    <property type="match status" value="1"/>
</dbReference>
<comment type="subcellular location">
    <subcellularLocation>
        <location evidence="1">Membrane</location>
        <topology evidence="1">Multi-pass membrane protein</topology>
    </subcellularLocation>
</comment>
<dbReference type="GO" id="GO:0005886">
    <property type="term" value="C:plasma membrane"/>
    <property type="evidence" value="ECO:0007669"/>
    <property type="project" value="TreeGrafter"/>
</dbReference>
<feature type="transmembrane region" description="Helical" evidence="5">
    <location>
        <begin position="20"/>
        <end position="42"/>
    </location>
</feature>
<evidence type="ECO:0000313" key="6">
    <source>
        <dbReference type="EMBL" id="RMX38445.1"/>
    </source>
</evidence>
<dbReference type="Pfam" id="PF00335">
    <property type="entry name" value="Tetraspanin"/>
    <property type="match status" value="1"/>
</dbReference>
<reference evidence="6 7" key="1">
    <citation type="journal article" date="2018" name="Sci. Rep.">
        <title>Comparative analysis of the Pocillopora damicornis genome highlights role of immune system in coral evolution.</title>
        <authorList>
            <person name="Cunning R."/>
            <person name="Bay R.A."/>
            <person name="Gillette P."/>
            <person name="Baker A.C."/>
            <person name="Traylor-Knowles N."/>
        </authorList>
    </citation>
    <scope>NUCLEOTIDE SEQUENCE [LARGE SCALE GENOMIC DNA]</scope>
    <source>
        <strain evidence="6">RSMAS</strain>
        <tissue evidence="6">Whole animal</tissue>
    </source>
</reference>
<organism evidence="6 7">
    <name type="scientific">Pocillopora damicornis</name>
    <name type="common">Cauliflower coral</name>
    <name type="synonym">Millepora damicornis</name>
    <dbReference type="NCBI Taxonomy" id="46731"/>
    <lineage>
        <taxon>Eukaryota</taxon>
        <taxon>Metazoa</taxon>
        <taxon>Cnidaria</taxon>
        <taxon>Anthozoa</taxon>
        <taxon>Hexacorallia</taxon>
        <taxon>Scleractinia</taxon>
        <taxon>Astrocoeniina</taxon>
        <taxon>Pocilloporidae</taxon>
        <taxon>Pocillopora</taxon>
    </lineage>
</organism>
<evidence type="ECO:0000256" key="1">
    <source>
        <dbReference type="ARBA" id="ARBA00004141"/>
    </source>
</evidence>
<dbReference type="OrthoDB" id="9993879at2759"/>
<keyword evidence="2 5" id="KW-0812">Transmembrane</keyword>
<dbReference type="AlphaFoldDB" id="A0A3M6TAM8"/>
<evidence type="ECO:0008006" key="8">
    <source>
        <dbReference type="Google" id="ProtNLM"/>
    </source>
</evidence>